<feature type="region of interest" description="Disordered" evidence="2">
    <location>
        <begin position="68"/>
        <end position="110"/>
    </location>
</feature>
<dbReference type="AlphaFoldDB" id="A0A9E5MQ47"/>
<protein>
    <recommendedName>
        <fullName evidence="1">Putative membrane protein insertion efficiency factor</fullName>
    </recommendedName>
</protein>
<reference evidence="3" key="1">
    <citation type="submission" date="2020-03" db="EMBL/GenBank/DDBJ databases">
        <authorList>
            <person name="Guo F."/>
        </authorList>
    </citation>
    <scope>NUCLEOTIDE SEQUENCE</scope>
    <source>
        <strain evidence="3">JCM 30134</strain>
    </source>
</reference>
<comment type="function">
    <text evidence="1">Could be involved in insertion of integral membrane proteins into the membrane.</text>
</comment>
<keyword evidence="1" id="KW-0472">Membrane</keyword>
<accession>A0A9E5MQ47</accession>
<dbReference type="Proteomes" id="UP000787472">
    <property type="component" value="Unassembled WGS sequence"/>
</dbReference>
<dbReference type="RefSeq" id="WP_167192058.1">
    <property type="nucleotide sequence ID" value="NZ_JAAONZ010000026.1"/>
</dbReference>
<organism evidence="3 4">
    <name type="scientific">Pseudomaricurvus hydrocarbonicus</name>
    <dbReference type="NCBI Taxonomy" id="1470433"/>
    <lineage>
        <taxon>Bacteria</taxon>
        <taxon>Pseudomonadati</taxon>
        <taxon>Pseudomonadota</taxon>
        <taxon>Gammaproteobacteria</taxon>
        <taxon>Cellvibrionales</taxon>
        <taxon>Cellvibrionaceae</taxon>
        <taxon>Pseudomaricurvus</taxon>
    </lineage>
</organism>
<gene>
    <name evidence="3" type="primary">yidD</name>
    <name evidence="3" type="ORF">G8770_22075</name>
</gene>
<dbReference type="SMART" id="SM01234">
    <property type="entry name" value="Haemolytic"/>
    <property type="match status" value="1"/>
</dbReference>
<evidence type="ECO:0000313" key="3">
    <source>
        <dbReference type="EMBL" id="NHO68247.1"/>
    </source>
</evidence>
<dbReference type="EMBL" id="JAAONZ010000026">
    <property type="protein sequence ID" value="NHO68247.1"/>
    <property type="molecule type" value="Genomic_DNA"/>
</dbReference>
<comment type="caution">
    <text evidence="3">The sequence shown here is derived from an EMBL/GenBank/DDBJ whole genome shotgun (WGS) entry which is preliminary data.</text>
</comment>
<evidence type="ECO:0000256" key="1">
    <source>
        <dbReference type="HAMAP-Rule" id="MF_00386"/>
    </source>
</evidence>
<sequence>MKIIGIKLIHAYRYLASPWVGNQCRFYPTCSHYAEEAIEHYGLLKGSTLAAKRLLKCHPWHPGGIDFVPGTPDAEQWEQHSRSDDAAETETTHKTDNNVAVDSQLTQDRT</sequence>
<keyword evidence="4" id="KW-1185">Reference proteome</keyword>
<comment type="similarity">
    <text evidence="1">Belongs to the UPF0161 family.</text>
</comment>
<dbReference type="PANTHER" id="PTHR33383">
    <property type="entry name" value="MEMBRANE PROTEIN INSERTION EFFICIENCY FACTOR-RELATED"/>
    <property type="match status" value="1"/>
</dbReference>
<evidence type="ECO:0000313" key="4">
    <source>
        <dbReference type="Proteomes" id="UP000787472"/>
    </source>
</evidence>
<dbReference type="InterPro" id="IPR002696">
    <property type="entry name" value="Membr_insert_effic_factor_YidD"/>
</dbReference>
<keyword evidence="1" id="KW-1003">Cell membrane</keyword>
<dbReference type="PANTHER" id="PTHR33383:SF1">
    <property type="entry name" value="MEMBRANE PROTEIN INSERTION EFFICIENCY FACTOR-RELATED"/>
    <property type="match status" value="1"/>
</dbReference>
<name>A0A9E5MQ47_9GAMM</name>
<dbReference type="HAMAP" id="MF_00386">
    <property type="entry name" value="UPF0161_YidD"/>
    <property type="match status" value="1"/>
</dbReference>
<feature type="compositionally biased region" description="Polar residues" evidence="2">
    <location>
        <begin position="97"/>
        <end position="110"/>
    </location>
</feature>
<dbReference type="Pfam" id="PF01809">
    <property type="entry name" value="YidD"/>
    <property type="match status" value="1"/>
</dbReference>
<dbReference type="GO" id="GO:0005886">
    <property type="term" value="C:plasma membrane"/>
    <property type="evidence" value="ECO:0007669"/>
    <property type="project" value="UniProtKB-SubCell"/>
</dbReference>
<feature type="compositionally biased region" description="Basic and acidic residues" evidence="2">
    <location>
        <begin position="77"/>
        <end position="96"/>
    </location>
</feature>
<proteinExistence type="inferred from homology"/>
<dbReference type="NCBIfam" id="TIGR00278">
    <property type="entry name" value="membrane protein insertion efficiency factor YidD"/>
    <property type="match status" value="1"/>
</dbReference>
<comment type="subcellular location">
    <subcellularLocation>
        <location evidence="1">Cell membrane</location>
        <topology evidence="1">Peripheral membrane protein</topology>
        <orientation evidence="1">Cytoplasmic side</orientation>
    </subcellularLocation>
</comment>
<evidence type="ECO:0000256" key="2">
    <source>
        <dbReference type="SAM" id="MobiDB-lite"/>
    </source>
</evidence>